<evidence type="ECO:0000313" key="1">
    <source>
        <dbReference type="EMBL" id="MFD1161804.1"/>
    </source>
</evidence>
<dbReference type="Proteomes" id="UP001597163">
    <property type="component" value="Unassembled WGS sequence"/>
</dbReference>
<gene>
    <name evidence="1" type="ORF">ACFQ2E_05210</name>
</gene>
<organism evidence="1 2">
    <name type="scientific">Hwangdonia seohaensis</name>
    <dbReference type="NCBI Taxonomy" id="1240727"/>
    <lineage>
        <taxon>Bacteria</taxon>
        <taxon>Pseudomonadati</taxon>
        <taxon>Bacteroidota</taxon>
        <taxon>Flavobacteriia</taxon>
        <taxon>Flavobacteriales</taxon>
        <taxon>Flavobacteriaceae</taxon>
        <taxon>Hwangdonia</taxon>
    </lineage>
</organism>
<reference evidence="2" key="1">
    <citation type="journal article" date="2019" name="Int. J. Syst. Evol. Microbiol.">
        <title>The Global Catalogue of Microorganisms (GCM) 10K type strain sequencing project: providing services to taxonomists for standard genome sequencing and annotation.</title>
        <authorList>
            <consortium name="The Broad Institute Genomics Platform"/>
            <consortium name="The Broad Institute Genome Sequencing Center for Infectious Disease"/>
            <person name="Wu L."/>
            <person name="Ma J."/>
        </authorList>
    </citation>
    <scope>NUCLEOTIDE SEQUENCE [LARGE SCALE GENOMIC DNA]</scope>
    <source>
        <strain evidence="2">CCUG 63246</strain>
    </source>
</reference>
<comment type="caution">
    <text evidence="1">The sequence shown here is derived from an EMBL/GenBank/DDBJ whole genome shotgun (WGS) entry which is preliminary data.</text>
</comment>
<evidence type="ECO:0000313" key="2">
    <source>
        <dbReference type="Proteomes" id="UP001597163"/>
    </source>
</evidence>
<proteinExistence type="predicted"/>
<name>A0ABW3R9W6_9FLAO</name>
<sequence length="68" mass="7464">MLKKTIIKGKISETTTFEKTIEVFSPSGKSICTKIGSKRVNLTLEAAEMLANQLLSDVEFLRSKSSKG</sequence>
<dbReference type="EMBL" id="JBHTLJ010000001">
    <property type="protein sequence ID" value="MFD1161804.1"/>
    <property type="molecule type" value="Genomic_DNA"/>
</dbReference>
<keyword evidence="2" id="KW-1185">Reference proteome</keyword>
<dbReference type="RefSeq" id="WP_311937394.1">
    <property type="nucleotide sequence ID" value="NZ_JAVSCK010000001.1"/>
</dbReference>
<protein>
    <submittedName>
        <fullName evidence="1">Uncharacterized protein</fullName>
    </submittedName>
</protein>
<accession>A0ABW3R9W6</accession>